<dbReference type="InterPro" id="IPR002298">
    <property type="entry name" value="DNA_polymerase_A"/>
</dbReference>
<sequence length="888" mass="97131">MPDSEKPTLLLIDGHSLAFRAFYALPVDSFVTRDGQHTNAIHGFLSMLLLLLQNEKPTHLGVAFDISRYSFRTREYAEYKGTRGETPPEFIGQVPLLEEALHAMNIQTISKEDFEADDILATLSKQGAEAGYRVLVVSGDRDTIQLVDDDVTLLYPNARGVSELKKYDTDAVLERYGIRPEQYPEIAALVGETSDNLPGVDKVGEKTAVKWIQQYGTVDELLSHADEITGVVGQNLRAQQDRVVRNRRLNRLVRDVELPVTPAQLERRPIDPAAVRAVFDRLQFRSLLDRVFKIEGAAADAGLVESDAAEGAIGAPVVRTMVDEELAKWLATQSQDGTVPLGLRVSTVGGSIEGFGIASLTESAWVPWAPGRPDYTALEGWLASDAPKLLHDAKRQLKALAGVGLALDGIAGDTALSAWLLRPGTKADSLGGLVYYYLGESLPEPDPSQLVPETEPLSPATEAWYLVRLAAELDARLDPGSLSVQHDIEVPLIPVLGRMELQGVTVSAEVLGELNSRLGAQAAEIAQQAYVEIGREVNLGSPKQLQEVLFDQLGMPKTRANKTGYSTDAQALADLQEQHPHPFLELLLQHRDATKIRQIVETLQTAIGPDGRIHTSYEQTGSATGRISSNDPNLQNIPVKTEVGREVRSAFLSGEGFETLLTADYSQIEMRIMAHLSEDEGLIEAFRSGEDLHRFVGARIFGVAPAEVTPVMRTKVKAMSYGLAYGLSAFGLSKQLRIEVSEAKELMADYFARFGAVRDYLRGVVEQARIDGYTTTIFGRRRPFSDLTSTNRVLRENAERQALNSPIQGSAADIIKRAMLTIDAEIRSRRLDSRMLLQVHDELVFEVAPGEREQLTGIVTAGMAGAAELSVPLDVQLGTGPNWDAAAH</sequence>
<evidence type="ECO:0000256" key="14">
    <source>
        <dbReference type="NCBIfam" id="TIGR00593"/>
    </source>
</evidence>
<dbReference type="GO" id="GO:0003887">
    <property type="term" value="F:DNA-directed DNA polymerase activity"/>
    <property type="evidence" value="ECO:0007669"/>
    <property type="project" value="UniProtKB-UniRule"/>
</dbReference>
<dbReference type="CDD" id="cd09859">
    <property type="entry name" value="PIN_53EXO"/>
    <property type="match status" value="1"/>
</dbReference>
<feature type="domain" description="5'-3' exonuclease" evidence="16">
    <location>
        <begin position="5"/>
        <end position="268"/>
    </location>
</feature>
<proteinExistence type="inferred from homology"/>
<dbReference type="InterPro" id="IPR012337">
    <property type="entry name" value="RNaseH-like_sf"/>
</dbReference>
<dbReference type="GO" id="GO:0008409">
    <property type="term" value="F:5'-3' exonuclease activity"/>
    <property type="evidence" value="ECO:0007669"/>
    <property type="project" value="UniProtKB-UniRule"/>
</dbReference>
<dbReference type="GO" id="GO:0006261">
    <property type="term" value="P:DNA-templated DNA replication"/>
    <property type="evidence" value="ECO:0007669"/>
    <property type="project" value="UniProtKB-UniRule"/>
</dbReference>
<dbReference type="EMBL" id="CP043504">
    <property type="protein sequence ID" value="QEO10093.1"/>
    <property type="molecule type" value="Genomic_DNA"/>
</dbReference>
<dbReference type="PANTHER" id="PTHR10133:SF27">
    <property type="entry name" value="DNA POLYMERASE NU"/>
    <property type="match status" value="1"/>
</dbReference>
<dbReference type="InterPro" id="IPR001098">
    <property type="entry name" value="DNA-dir_DNA_pol_A_palm_dom"/>
</dbReference>
<reference evidence="18 19" key="1">
    <citation type="submission" date="2019-09" db="EMBL/GenBank/DDBJ databases">
        <title>Genome sequencing of strain KACC 19322.</title>
        <authorList>
            <person name="Heo J."/>
            <person name="Kim S.-J."/>
            <person name="Kim J.-S."/>
            <person name="Hong S.-B."/>
            <person name="Kwon S.-W."/>
        </authorList>
    </citation>
    <scope>NUCLEOTIDE SEQUENCE [LARGE SCALE GENOMIC DNA]</scope>
    <source>
        <strain evidence="18 19">KACC 19322</strain>
    </source>
</reference>
<keyword evidence="4 15" id="KW-0235">DNA replication</keyword>
<comment type="function">
    <text evidence="13">In addition to polymerase activity, this DNA polymerase exhibits 3'-5' and 5'-3' exonuclease activity.</text>
</comment>
<keyword evidence="5" id="KW-0540">Nuclease</keyword>
<feature type="domain" description="DNA-directed DNA polymerase family A palm" evidence="17">
    <location>
        <begin position="644"/>
        <end position="851"/>
    </location>
</feature>
<keyword evidence="2 15" id="KW-0808">Transferase</keyword>
<dbReference type="InterPro" id="IPR029060">
    <property type="entry name" value="PIN-like_dom_sf"/>
</dbReference>
<evidence type="ECO:0000313" key="18">
    <source>
        <dbReference type="EMBL" id="QEO10093.1"/>
    </source>
</evidence>
<keyword evidence="9 15" id="KW-0239">DNA-directed DNA polymerase</keyword>
<keyword evidence="8 15" id="KW-0269">Exonuclease</keyword>
<dbReference type="InterPro" id="IPR002421">
    <property type="entry name" value="5-3_exonuclease"/>
</dbReference>
<dbReference type="OrthoDB" id="9806424at2"/>
<dbReference type="InterPro" id="IPR018320">
    <property type="entry name" value="DNA_polymerase_1"/>
</dbReference>
<dbReference type="SUPFAM" id="SSF47807">
    <property type="entry name" value="5' to 3' exonuclease, C-terminal subdomain"/>
    <property type="match status" value="1"/>
</dbReference>
<evidence type="ECO:0000256" key="6">
    <source>
        <dbReference type="ARBA" id="ARBA00022763"/>
    </source>
</evidence>
<evidence type="ECO:0000256" key="8">
    <source>
        <dbReference type="ARBA" id="ARBA00022839"/>
    </source>
</evidence>
<dbReference type="InterPro" id="IPR020046">
    <property type="entry name" value="5-3_exonucl_a-hlix_arch_N"/>
</dbReference>
<evidence type="ECO:0000259" key="17">
    <source>
        <dbReference type="SMART" id="SM00482"/>
    </source>
</evidence>
<dbReference type="Gene3D" id="3.30.420.10">
    <property type="entry name" value="Ribonuclease H-like superfamily/Ribonuclease H"/>
    <property type="match status" value="1"/>
</dbReference>
<evidence type="ECO:0000259" key="16">
    <source>
        <dbReference type="SMART" id="SM00475"/>
    </source>
</evidence>
<keyword evidence="6 15" id="KW-0227">DNA damage</keyword>
<comment type="similarity">
    <text evidence="1 15">Belongs to the DNA polymerase type-A family.</text>
</comment>
<dbReference type="Gene3D" id="1.10.150.20">
    <property type="entry name" value="5' to 3' exonuclease, C-terminal subdomain"/>
    <property type="match status" value="2"/>
</dbReference>
<dbReference type="Gene3D" id="1.20.1060.10">
    <property type="entry name" value="Taq DNA Polymerase, Chain T, domain 4"/>
    <property type="match status" value="1"/>
</dbReference>
<dbReference type="SUPFAM" id="SSF88723">
    <property type="entry name" value="PIN domain-like"/>
    <property type="match status" value="1"/>
</dbReference>
<keyword evidence="10 15" id="KW-0238">DNA-binding</keyword>
<dbReference type="RefSeq" id="WP_149325511.1">
    <property type="nucleotide sequence ID" value="NZ_CP043504.1"/>
</dbReference>
<dbReference type="CDD" id="cd06140">
    <property type="entry name" value="DNA_polA_I_Bacillus_like_exo"/>
    <property type="match status" value="1"/>
</dbReference>
<evidence type="ECO:0000256" key="4">
    <source>
        <dbReference type="ARBA" id="ARBA00022705"/>
    </source>
</evidence>
<keyword evidence="19" id="KW-1185">Reference proteome</keyword>
<dbReference type="NCBIfam" id="NF004397">
    <property type="entry name" value="PRK05755.1"/>
    <property type="match status" value="1"/>
</dbReference>
<dbReference type="InterPro" id="IPR043502">
    <property type="entry name" value="DNA/RNA_pol_sf"/>
</dbReference>
<dbReference type="GO" id="GO:0006302">
    <property type="term" value="P:double-strand break repair"/>
    <property type="evidence" value="ECO:0007669"/>
    <property type="project" value="TreeGrafter"/>
</dbReference>
<protein>
    <recommendedName>
        <fullName evidence="14 15">DNA polymerase I</fullName>
        <ecNumber evidence="14 15">2.7.7.7</ecNumber>
    </recommendedName>
</protein>
<dbReference type="FunFam" id="1.10.150.20:FF:000003">
    <property type="entry name" value="DNA polymerase I"/>
    <property type="match status" value="1"/>
</dbReference>
<dbReference type="SUPFAM" id="SSF53098">
    <property type="entry name" value="Ribonuclease H-like"/>
    <property type="match status" value="1"/>
</dbReference>
<dbReference type="GO" id="GO:0003677">
    <property type="term" value="F:DNA binding"/>
    <property type="evidence" value="ECO:0007669"/>
    <property type="project" value="UniProtKB-UniRule"/>
</dbReference>
<dbReference type="Gene3D" id="3.40.50.1010">
    <property type="entry name" value="5'-nuclease"/>
    <property type="match status" value="1"/>
</dbReference>
<dbReference type="PANTHER" id="PTHR10133">
    <property type="entry name" value="DNA POLYMERASE I"/>
    <property type="match status" value="1"/>
</dbReference>
<dbReference type="Pfam" id="PF01367">
    <property type="entry name" value="5_3_exonuc"/>
    <property type="match status" value="1"/>
</dbReference>
<dbReference type="InterPro" id="IPR008918">
    <property type="entry name" value="HhH2"/>
</dbReference>
<dbReference type="Proteomes" id="UP000322159">
    <property type="component" value="Chromosome"/>
</dbReference>
<evidence type="ECO:0000256" key="10">
    <source>
        <dbReference type="ARBA" id="ARBA00023125"/>
    </source>
</evidence>
<dbReference type="SMART" id="SM00482">
    <property type="entry name" value="POLAc"/>
    <property type="match status" value="1"/>
</dbReference>
<dbReference type="NCBIfam" id="TIGR00593">
    <property type="entry name" value="pola"/>
    <property type="match status" value="1"/>
</dbReference>
<gene>
    <name evidence="15 18" type="primary">polA</name>
    <name evidence="18" type="ORF">FLP23_08785</name>
</gene>
<dbReference type="SUPFAM" id="SSF56672">
    <property type="entry name" value="DNA/RNA polymerases"/>
    <property type="match status" value="1"/>
</dbReference>
<evidence type="ECO:0000256" key="11">
    <source>
        <dbReference type="ARBA" id="ARBA00023204"/>
    </source>
</evidence>
<evidence type="ECO:0000256" key="15">
    <source>
        <dbReference type="RuleBase" id="RU004460"/>
    </source>
</evidence>
<evidence type="ECO:0000256" key="2">
    <source>
        <dbReference type="ARBA" id="ARBA00022679"/>
    </source>
</evidence>
<dbReference type="Gene3D" id="3.30.70.370">
    <property type="match status" value="1"/>
</dbReference>
<evidence type="ECO:0000256" key="7">
    <source>
        <dbReference type="ARBA" id="ARBA00022801"/>
    </source>
</evidence>
<evidence type="ECO:0000256" key="13">
    <source>
        <dbReference type="ARBA" id="ARBA00053603"/>
    </source>
</evidence>
<dbReference type="CDD" id="cd09898">
    <property type="entry name" value="H3TH_53EXO"/>
    <property type="match status" value="1"/>
</dbReference>
<evidence type="ECO:0000256" key="12">
    <source>
        <dbReference type="ARBA" id="ARBA00049244"/>
    </source>
</evidence>
<comment type="function">
    <text evidence="15">In addition to polymerase activity, this DNA polymerase exhibits 5'-3' exonuclease activity.</text>
</comment>
<dbReference type="InterPro" id="IPR036397">
    <property type="entry name" value="RNaseH_sf"/>
</dbReference>
<dbReference type="PROSITE" id="PS00447">
    <property type="entry name" value="DNA_POLYMERASE_A"/>
    <property type="match status" value="1"/>
</dbReference>
<dbReference type="AlphaFoldDB" id="A0A5C1Y7L6"/>
<dbReference type="FunFam" id="1.10.150.20:FF:000002">
    <property type="entry name" value="DNA polymerase I"/>
    <property type="match status" value="1"/>
</dbReference>
<keyword evidence="7 15" id="KW-0378">Hydrolase</keyword>
<dbReference type="SMART" id="SM00475">
    <property type="entry name" value="53EXOc"/>
    <property type="match status" value="1"/>
</dbReference>
<dbReference type="CDD" id="cd08637">
    <property type="entry name" value="DNA_pol_A_pol_I_C"/>
    <property type="match status" value="1"/>
</dbReference>
<dbReference type="InterPro" id="IPR020045">
    <property type="entry name" value="DNA_polI_H3TH"/>
</dbReference>
<dbReference type="EC" id="2.7.7.7" evidence="14 15"/>
<evidence type="ECO:0000256" key="1">
    <source>
        <dbReference type="ARBA" id="ARBA00007705"/>
    </source>
</evidence>
<dbReference type="FunFam" id="3.40.50.1010:FF:000001">
    <property type="entry name" value="DNA polymerase I"/>
    <property type="match status" value="1"/>
</dbReference>
<evidence type="ECO:0000256" key="5">
    <source>
        <dbReference type="ARBA" id="ARBA00022722"/>
    </source>
</evidence>
<evidence type="ECO:0000256" key="3">
    <source>
        <dbReference type="ARBA" id="ARBA00022695"/>
    </source>
</evidence>
<keyword evidence="3 15" id="KW-0548">Nucleotidyltransferase</keyword>
<dbReference type="Pfam" id="PF00476">
    <property type="entry name" value="DNA_pol_A"/>
    <property type="match status" value="1"/>
</dbReference>
<dbReference type="SMART" id="SM00279">
    <property type="entry name" value="HhH2"/>
    <property type="match status" value="1"/>
</dbReference>
<accession>A0A5C1Y7L6</accession>
<evidence type="ECO:0000256" key="9">
    <source>
        <dbReference type="ARBA" id="ARBA00022932"/>
    </source>
</evidence>
<name>A0A5C1Y7L6_9MICO</name>
<evidence type="ECO:0000313" key="19">
    <source>
        <dbReference type="Proteomes" id="UP000322159"/>
    </source>
</evidence>
<dbReference type="PRINTS" id="PR00868">
    <property type="entry name" value="DNAPOLI"/>
</dbReference>
<dbReference type="Pfam" id="PF02739">
    <property type="entry name" value="5_3_exonuc_N"/>
    <property type="match status" value="1"/>
</dbReference>
<organism evidence="18 19">
    <name type="scientific">Protaetiibacter larvae</name>
    <dbReference type="NCBI Taxonomy" id="2592654"/>
    <lineage>
        <taxon>Bacteria</taxon>
        <taxon>Bacillati</taxon>
        <taxon>Actinomycetota</taxon>
        <taxon>Actinomycetes</taxon>
        <taxon>Micrococcales</taxon>
        <taxon>Microbacteriaceae</taxon>
        <taxon>Protaetiibacter</taxon>
    </lineage>
</organism>
<dbReference type="KEGG" id="lyk:FLP23_08785"/>
<dbReference type="InterPro" id="IPR036279">
    <property type="entry name" value="5-3_exonuclease_C_sf"/>
</dbReference>
<keyword evidence="11 15" id="KW-0234">DNA repair</keyword>
<dbReference type="InterPro" id="IPR019760">
    <property type="entry name" value="DNA-dir_DNA_pol_A_CS"/>
</dbReference>
<comment type="catalytic activity">
    <reaction evidence="12 15">
        <text>DNA(n) + a 2'-deoxyribonucleoside 5'-triphosphate = DNA(n+1) + diphosphate</text>
        <dbReference type="Rhea" id="RHEA:22508"/>
        <dbReference type="Rhea" id="RHEA-COMP:17339"/>
        <dbReference type="Rhea" id="RHEA-COMP:17340"/>
        <dbReference type="ChEBI" id="CHEBI:33019"/>
        <dbReference type="ChEBI" id="CHEBI:61560"/>
        <dbReference type="ChEBI" id="CHEBI:173112"/>
        <dbReference type="EC" id="2.7.7.7"/>
    </reaction>
</comment>